<dbReference type="PROSITE" id="PS51257">
    <property type="entry name" value="PROKAR_LIPOPROTEIN"/>
    <property type="match status" value="1"/>
</dbReference>
<evidence type="ECO:0000313" key="10">
    <source>
        <dbReference type="Proteomes" id="UP001500888"/>
    </source>
</evidence>
<evidence type="ECO:0000256" key="4">
    <source>
        <dbReference type="ARBA" id="ARBA00023235"/>
    </source>
</evidence>
<evidence type="ECO:0000256" key="2">
    <source>
        <dbReference type="ARBA" id="ARBA00006577"/>
    </source>
</evidence>
<evidence type="ECO:0000256" key="3">
    <source>
        <dbReference type="ARBA" id="ARBA00023110"/>
    </source>
</evidence>
<evidence type="ECO:0000256" key="5">
    <source>
        <dbReference type="PROSITE-ProRule" id="PRU00277"/>
    </source>
</evidence>
<dbReference type="Pfam" id="PF00254">
    <property type="entry name" value="FKBP_C"/>
    <property type="match status" value="2"/>
</dbReference>
<comment type="caution">
    <text evidence="9">The sequence shown here is derived from an EMBL/GenBank/DDBJ whole genome shotgun (WGS) entry which is preliminary data.</text>
</comment>
<dbReference type="RefSeq" id="WP_344942850.1">
    <property type="nucleotide sequence ID" value="NZ_BAAAZR010000010.1"/>
</dbReference>
<dbReference type="Gene3D" id="3.10.50.40">
    <property type="match status" value="2"/>
</dbReference>
<feature type="domain" description="PPIase FKBP-type" evidence="8">
    <location>
        <begin position="67"/>
        <end position="155"/>
    </location>
</feature>
<protein>
    <recommendedName>
        <fullName evidence="6">Peptidyl-prolyl cis-trans isomerase</fullName>
        <ecNumber evidence="6">5.2.1.8</ecNumber>
    </recommendedName>
</protein>
<feature type="chain" id="PRO_5045274341" description="Peptidyl-prolyl cis-trans isomerase" evidence="7">
    <location>
        <begin position="19"/>
        <end position="301"/>
    </location>
</feature>
<evidence type="ECO:0000256" key="7">
    <source>
        <dbReference type="SAM" id="SignalP"/>
    </source>
</evidence>
<dbReference type="PROSITE" id="PS50059">
    <property type="entry name" value="FKBP_PPIASE"/>
    <property type="match status" value="2"/>
</dbReference>
<evidence type="ECO:0000256" key="1">
    <source>
        <dbReference type="ARBA" id="ARBA00000971"/>
    </source>
</evidence>
<feature type="domain" description="PPIase FKBP-type" evidence="8">
    <location>
        <begin position="212"/>
        <end position="301"/>
    </location>
</feature>
<evidence type="ECO:0000259" key="8">
    <source>
        <dbReference type="PROSITE" id="PS50059"/>
    </source>
</evidence>
<dbReference type="Proteomes" id="UP001500888">
    <property type="component" value="Unassembled WGS sequence"/>
</dbReference>
<keyword evidence="3 5" id="KW-0697">Rotamase</keyword>
<reference evidence="10" key="1">
    <citation type="journal article" date="2019" name="Int. J. Syst. Evol. Microbiol.">
        <title>The Global Catalogue of Microorganisms (GCM) 10K type strain sequencing project: providing services to taxonomists for standard genome sequencing and annotation.</title>
        <authorList>
            <consortium name="The Broad Institute Genomics Platform"/>
            <consortium name="The Broad Institute Genome Sequencing Center for Infectious Disease"/>
            <person name="Wu L."/>
            <person name="Ma J."/>
        </authorList>
    </citation>
    <scope>NUCLEOTIDE SEQUENCE [LARGE SCALE GENOMIC DNA]</scope>
    <source>
        <strain evidence="10">JCM 16908</strain>
    </source>
</reference>
<comment type="catalytic activity">
    <reaction evidence="1 5 6">
        <text>[protein]-peptidylproline (omega=180) = [protein]-peptidylproline (omega=0)</text>
        <dbReference type="Rhea" id="RHEA:16237"/>
        <dbReference type="Rhea" id="RHEA-COMP:10747"/>
        <dbReference type="Rhea" id="RHEA-COMP:10748"/>
        <dbReference type="ChEBI" id="CHEBI:83833"/>
        <dbReference type="ChEBI" id="CHEBI:83834"/>
        <dbReference type="EC" id="5.2.1.8"/>
    </reaction>
</comment>
<dbReference type="InterPro" id="IPR046357">
    <property type="entry name" value="PPIase_dom_sf"/>
</dbReference>
<comment type="similarity">
    <text evidence="2 6">Belongs to the FKBP-type PPIase family.</text>
</comment>
<dbReference type="PANTHER" id="PTHR43811:SF19">
    <property type="entry name" value="39 KDA FK506-BINDING NUCLEAR PROTEIN"/>
    <property type="match status" value="1"/>
</dbReference>
<dbReference type="InterPro" id="IPR001179">
    <property type="entry name" value="PPIase_FKBP_dom"/>
</dbReference>
<dbReference type="EC" id="5.2.1.8" evidence="6"/>
<name>A0ABP7IGL6_9ACTN</name>
<evidence type="ECO:0000256" key="6">
    <source>
        <dbReference type="RuleBase" id="RU003915"/>
    </source>
</evidence>
<keyword evidence="4 5" id="KW-0413">Isomerase</keyword>
<dbReference type="EMBL" id="BAAAZR010000010">
    <property type="protein sequence ID" value="GAA3817805.1"/>
    <property type="molecule type" value="Genomic_DNA"/>
</dbReference>
<dbReference type="PANTHER" id="PTHR43811">
    <property type="entry name" value="FKBP-TYPE PEPTIDYL-PROLYL CIS-TRANS ISOMERASE FKPA"/>
    <property type="match status" value="1"/>
</dbReference>
<keyword evidence="10" id="KW-1185">Reference proteome</keyword>
<gene>
    <name evidence="9" type="ORF">GCM10022226_42960</name>
</gene>
<accession>A0ABP7IGL6</accession>
<dbReference type="SUPFAM" id="SSF54534">
    <property type="entry name" value="FKBP-like"/>
    <property type="match status" value="2"/>
</dbReference>
<keyword evidence="7" id="KW-0732">Signal</keyword>
<sequence length="301" mass="30578">MRRRFPLAVLSLVLAAAACGGSEPDGALKVSGGFGGRPAIAFPAGGPPAELKVQELVSGKGRVVGRDDLVVAQYTAHVWDGKDNRLLDSSFGRGAPGAFSLDGLIPGLGRALSGHRAGSRVLAVIPPKDGFGPNPPDGMTSRDGLVYVVDVLGAFPPGAAARGRGGSGELAGVRIAVGTGGRPAVTLPATPPPRALATKVLVRGDGPKVRPGRLLVTQYEGRLWRSGKVVDSSWAAGRPKAFRIGDGSVIAGWNRGLVGVPVGSRVAMVVPPGDGYGPRGVPGKIKGTDTLVFVVDVLGAF</sequence>
<organism evidence="9 10">
    <name type="scientific">Sphaerisporangium flaviroseum</name>
    <dbReference type="NCBI Taxonomy" id="509199"/>
    <lineage>
        <taxon>Bacteria</taxon>
        <taxon>Bacillati</taxon>
        <taxon>Actinomycetota</taxon>
        <taxon>Actinomycetes</taxon>
        <taxon>Streptosporangiales</taxon>
        <taxon>Streptosporangiaceae</taxon>
        <taxon>Sphaerisporangium</taxon>
    </lineage>
</organism>
<feature type="signal peptide" evidence="7">
    <location>
        <begin position="1"/>
        <end position="18"/>
    </location>
</feature>
<proteinExistence type="inferred from homology"/>
<evidence type="ECO:0000313" key="9">
    <source>
        <dbReference type="EMBL" id="GAA3817805.1"/>
    </source>
</evidence>